<comment type="function">
    <text evidence="2">Antitoxin component of a type II toxin-antitoxin (TA) system.</text>
</comment>
<gene>
    <name evidence="3" type="ORF">Ga0061069_10116</name>
</gene>
<dbReference type="EMBL" id="CYHF01000001">
    <property type="protein sequence ID" value="CUA92868.1"/>
    <property type="molecule type" value="Genomic_DNA"/>
</dbReference>
<name>A0A0K6HPY8_9BURK</name>
<accession>A0A0K6HPY8</accession>
<dbReference type="Pfam" id="PF02604">
    <property type="entry name" value="PhdYeFM_antitox"/>
    <property type="match status" value="1"/>
</dbReference>
<dbReference type="STRING" id="339866.GCA_001418255_00015"/>
<dbReference type="OrthoDB" id="9800503at2"/>
<comment type="similarity">
    <text evidence="1 2">Belongs to the phD/YefM antitoxin family.</text>
</comment>
<sequence>MQTVNIHEAKTTLSQLIERVEHGEEVIIARARRPVARLTALQATAKPTVRLGLMKGQIQIAEDFDDPLPAEVLQGFTEGQKI</sequence>
<protein>
    <recommendedName>
        <fullName evidence="2">Antitoxin</fullName>
    </recommendedName>
</protein>
<dbReference type="SUPFAM" id="SSF143120">
    <property type="entry name" value="YefM-like"/>
    <property type="match status" value="1"/>
</dbReference>
<dbReference type="NCBIfam" id="TIGR01552">
    <property type="entry name" value="phd_fam"/>
    <property type="match status" value="1"/>
</dbReference>
<dbReference type="RefSeq" id="WP_055449010.1">
    <property type="nucleotide sequence ID" value="NZ_CYHF01000001.1"/>
</dbReference>
<dbReference type="InterPro" id="IPR036165">
    <property type="entry name" value="YefM-like_sf"/>
</dbReference>
<dbReference type="Proteomes" id="UP000183649">
    <property type="component" value="Unassembled WGS sequence"/>
</dbReference>
<dbReference type="Gene3D" id="3.40.1620.10">
    <property type="entry name" value="YefM-like domain"/>
    <property type="match status" value="1"/>
</dbReference>
<evidence type="ECO:0000256" key="1">
    <source>
        <dbReference type="ARBA" id="ARBA00009981"/>
    </source>
</evidence>
<dbReference type="InterPro" id="IPR006442">
    <property type="entry name" value="Antitoxin_Phd/YefM"/>
</dbReference>
<proteinExistence type="inferred from homology"/>
<evidence type="ECO:0000313" key="4">
    <source>
        <dbReference type="Proteomes" id="UP000183649"/>
    </source>
</evidence>
<evidence type="ECO:0000313" key="3">
    <source>
        <dbReference type="EMBL" id="CUA92868.1"/>
    </source>
</evidence>
<dbReference type="PANTHER" id="PTHR35377">
    <property type="entry name" value="ANTITOXIN VAPB49-RELATED-RELATED"/>
    <property type="match status" value="1"/>
</dbReference>
<keyword evidence="4" id="KW-1185">Reference proteome</keyword>
<organism evidence="3 4">
    <name type="scientific">Thiomonas bhubaneswarensis</name>
    <dbReference type="NCBI Taxonomy" id="339866"/>
    <lineage>
        <taxon>Bacteria</taxon>
        <taxon>Pseudomonadati</taxon>
        <taxon>Pseudomonadota</taxon>
        <taxon>Betaproteobacteria</taxon>
        <taxon>Burkholderiales</taxon>
        <taxon>Thiomonas</taxon>
    </lineage>
</organism>
<dbReference type="InterPro" id="IPR051416">
    <property type="entry name" value="phD-YefM_TA_antitoxins"/>
</dbReference>
<dbReference type="AlphaFoldDB" id="A0A0K6HPY8"/>
<evidence type="ECO:0000256" key="2">
    <source>
        <dbReference type="RuleBase" id="RU362080"/>
    </source>
</evidence>
<reference evidence="4" key="1">
    <citation type="submission" date="2015-08" db="EMBL/GenBank/DDBJ databases">
        <authorList>
            <person name="Varghese N."/>
        </authorList>
    </citation>
    <scope>NUCLEOTIDE SEQUENCE [LARGE SCALE GENOMIC DNA]</scope>
    <source>
        <strain evidence="4">DSM 18181</strain>
    </source>
</reference>